<keyword evidence="4 6" id="KW-0472">Membrane</keyword>
<feature type="transmembrane region" description="Helical" evidence="6">
    <location>
        <begin position="21"/>
        <end position="40"/>
    </location>
</feature>
<dbReference type="OrthoDB" id="1808577at2"/>
<accession>A0A4R2L805</accession>
<evidence type="ECO:0000256" key="6">
    <source>
        <dbReference type="SAM" id="Phobius"/>
    </source>
</evidence>
<feature type="transmembrane region" description="Helical" evidence="6">
    <location>
        <begin position="244"/>
        <end position="265"/>
    </location>
</feature>
<name>A0A4R2L805_9FIRM</name>
<feature type="transmembrane region" description="Helical" evidence="6">
    <location>
        <begin position="98"/>
        <end position="117"/>
    </location>
</feature>
<evidence type="ECO:0000256" key="1">
    <source>
        <dbReference type="ARBA" id="ARBA00004141"/>
    </source>
</evidence>
<sequence>MATKVKNKRKFNIETSGKNGFIFGLLCILLFYPPFFRGLFFDQELLPTHIFSFGLGTVWLFTKMKSKGRVIRSIPDILGLAIVGMYFISIFYGVNIRLAIGEFLKYANYYMIYLLVRDYTVDDEKNKKIILNVLLLSGVVVSIIGIGSAIGTFSYNGAFVSGRINSTFQYPNALASYLIALFIVALGLLQNSENIKEKFFYAVLANLFIFTFIPTFSRGMWVLAPVVFMMYFILVPVSKKIQTVIYGLVTIIPAAVFSLLFIKGIGSSNGLMQWGVLLISIIITIGITYLCEKRIEKLDKISYKSVFKVGVIVIVIIGIMGGIALNTTQPLILSNMNSEKDTWKFTSRNISDVLKNKEYRLEVNETIKNPENKTYAGEIDIYSVNNEGKSESLLNENITESKHLVLNFTTTDETEAIRINFINYYINTEVAFDQATLYDAQTEEKIKDIKLKYKYIPESLVARINSFDLSGNSTQARFSFYKDAFKIIKDYPILGAGGGAWATIYFTYQSYMYWSTQAHNYIMQLWIEIGTLGFLIYITFIGTLLFNVYKAIRKSKNVKTKMMQTSICVGWLTLLIHSMMDFDLSLGAMSILLWALLGLTNQMEIKIGKKETNSNSLRYISISICLLLVIGSGFLHLGQQYSKKAIAYAQNNAIQEAIGYFEKATKVDPFTGTYHTDLATVYTIVGKKQNQYSEKAVKEISKAVVLEGYNAKILKKAAQIYMEAGQFDKGLAYTDKAVEVQPMNADNYADQTQAYLAVSKYFIDTDNRDGIDMITDRISNIKHVLNKNSQEVLQPFKYSKDLDYNLQKLDYLLDYKDDKEQLKKLDKIAMYNKFDVDIDQNEIPGGARIWNTKEGNLQVQNQAKYIVLKNTGDGYGLFYIDNLSLQEEKKYKLEIEYSSTLKDEDFDLYVYDLSNDSKVIAKLENVKDSKKFIKAELEITVPKGVVAEKQRIGIVHRGKSNGVIKIESINVIEK</sequence>
<dbReference type="AlphaFoldDB" id="A0A4R2L805"/>
<feature type="transmembrane region" description="Helical" evidence="6">
    <location>
        <begin position="617"/>
        <end position="637"/>
    </location>
</feature>
<keyword evidence="2 6" id="KW-0812">Transmembrane</keyword>
<dbReference type="SMART" id="SM00028">
    <property type="entry name" value="TPR"/>
    <property type="match status" value="2"/>
</dbReference>
<dbReference type="Proteomes" id="UP000294919">
    <property type="component" value="Unassembled WGS sequence"/>
</dbReference>
<feature type="transmembrane region" description="Helical" evidence="6">
    <location>
        <begin position="303"/>
        <end position="325"/>
    </location>
</feature>
<proteinExistence type="predicted"/>
<dbReference type="RefSeq" id="WP_132243418.1">
    <property type="nucleotide sequence ID" value="NZ_SLWV01000004.1"/>
</dbReference>
<dbReference type="GO" id="GO:0016874">
    <property type="term" value="F:ligase activity"/>
    <property type="evidence" value="ECO:0007669"/>
    <property type="project" value="UniProtKB-KW"/>
</dbReference>
<feature type="transmembrane region" description="Helical" evidence="6">
    <location>
        <begin position="198"/>
        <end position="214"/>
    </location>
</feature>
<evidence type="ECO:0000256" key="4">
    <source>
        <dbReference type="ARBA" id="ARBA00023136"/>
    </source>
</evidence>
<evidence type="ECO:0000256" key="3">
    <source>
        <dbReference type="ARBA" id="ARBA00022989"/>
    </source>
</evidence>
<feature type="repeat" description="TPR" evidence="5">
    <location>
        <begin position="638"/>
        <end position="671"/>
    </location>
</feature>
<evidence type="ECO:0000256" key="5">
    <source>
        <dbReference type="PROSITE-ProRule" id="PRU00339"/>
    </source>
</evidence>
<evidence type="ECO:0000259" key="7">
    <source>
        <dbReference type="Pfam" id="PF04932"/>
    </source>
</evidence>
<dbReference type="SUPFAM" id="SSF48452">
    <property type="entry name" value="TPR-like"/>
    <property type="match status" value="1"/>
</dbReference>
<protein>
    <submittedName>
        <fullName evidence="8">O-antigen ligase-like membrane protein</fullName>
    </submittedName>
</protein>
<keyword evidence="9" id="KW-1185">Reference proteome</keyword>
<comment type="caution">
    <text evidence="8">The sequence shown here is derived from an EMBL/GenBank/DDBJ whole genome shotgun (WGS) entry which is preliminary data.</text>
</comment>
<dbReference type="Gene3D" id="1.25.40.10">
    <property type="entry name" value="Tetratricopeptide repeat domain"/>
    <property type="match status" value="1"/>
</dbReference>
<dbReference type="Pfam" id="PF04932">
    <property type="entry name" value="Wzy_C"/>
    <property type="match status" value="1"/>
</dbReference>
<reference evidence="8 9" key="1">
    <citation type="submission" date="2019-03" db="EMBL/GenBank/DDBJ databases">
        <title>Genomic Encyclopedia of Type Strains, Phase IV (KMG-IV): sequencing the most valuable type-strain genomes for metagenomic binning, comparative biology and taxonomic classification.</title>
        <authorList>
            <person name="Goeker M."/>
        </authorList>
    </citation>
    <scope>NUCLEOTIDE SEQUENCE [LARGE SCALE GENOMIC DNA]</scope>
    <source>
        <strain evidence="8 9">DSM 102940</strain>
    </source>
</reference>
<feature type="transmembrane region" description="Helical" evidence="6">
    <location>
        <begin position="569"/>
        <end position="597"/>
    </location>
</feature>
<comment type="subcellular location">
    <subcellularLocation>
        <location evidence="1">Membrane</location>
        <topology evidence="1">Multi-pass membrane protein</topology>
    </subcellularLocation>
</comment>
<dbReference type="InterPro" id="IPR011990">
    <property type="entry name" value="TPR-like_helical_dom_sf"/>
</dbReference>
<keyword evidence="3 6" id="KW-1133">Transmembrane helix</keyword>
<feature type="domain" description="O-antigen ligase-related" evidence="7">
    <location>
        <begin position="468"/>
        <end position="538"/>
    </location>
</feature>
<feature type="transmembrane region" description="Helical" evidence="6">
    <location>
        <begin position="525"/>
        <end position="549"/>
    </location>
</feature>
<dbReference type="InterPro" id="IPR019734">
    <property type="entry name" value="TPR_rpt"/>
</dbReference>
<dbReference type="GO" id="GO:0016020">
    <property type="term" value="C:membrane"/>
    <property type="evidence" value="ECO:0007669"/>
    <property type="project" value="UniProtKB-SubCell"/>
</dbReference>
<dbReference type="InterPro" id="IPR051533">
    <property type="entry name" value="WaaL-like"/>
</dbReference>
<feature type="repeat" description="TPR" evidence="5">
    <location>
        <begin position="711"/>
        <end position="744"/>
    </location>
</feature>
<organism evidence="8 9">
    <name type="scientific">Marinisporobacter balticus</name>
    <dbReference type="NCBI Taxonomy" id="2018667"/>
    <lineage>
        <taxon>Bacteria</taxon>
        <taxon>Bacillati</taxon>
        <taxon>Bacillota</taxon>
        <taxon>Clostridia</taxon>
        <taxon>Peptostreptococcales</taxon>
        <taxon>Thermotaleaceae</taxon>
        <taxon>Marinisporobacter</taxon>
    </lineage>
</organism>
<keyword evidence="8" id="KW-0436">Ligase</keyword>
<dbReference type="PANTHER" id="PTHR37422">
    <property type="entry name" value="TEICHURONIC ACID BIOSYNTHESIS PROTEIN TUAE"/>
    <property type="match status" value="1"/>
</dbReference>
<dbReference type="PANTHER" id="PTHR37422:SF17">
    <property type="entry name" value="O-ANTIGEN LIGASE"/>
    <property type="match status" value="1"/>
</dbReference>
<feature type="transmembrane region" description="Helical" evidence="6">
    <location>
        <begin position="271"/>
        <end position="291"/>
    </location>
</feature>
<dbReference type="InterPro" id="IPR007016">
    <property type="entry name" value="O-antigen_ligase-rel_domated"/>
</dbReference>
<dbReference type="PROSITE" id="PS50005">
    <property type="entry name" value="TPR"/>
    <property type="match status" value="2"/>
</dbReference>
<evidence type="ECO:0000256" key="2">
    <source>
        <dbReference type="ARBA" id="ARBA00022692"/>
    </source>
</evidence>
<feature type="transmembrane region" description="Helical" evidence="6">
    <location>
        <begin position="170"/>
        <end position="189"/>
    </location>
</feature>
<feature type="transmembrane region" description="Helical" evidence="6">
    <location>
        <begin position="129"/>
        <end position="150"/>
    </location>
</feature>
<dbReference type="EMBL" id="SLWV01000004">
    <property type="protein sequence ID" value="TCO78818.1"/>
    <property type="molecule type" value="Genomic_DNA"/>
</dbReference>
<keyword evidence="5" id="KW-0802">TPR repeat</keyword>
<feature type="transmembrane region" description="Helical" evidence="6">
    <location>
        <begin position="220"/>
        <end position="237"/>
    </location>
</feature>
<gene>
    <name evidence="8" type="ORF">EV214_104205</name>
</gene>
<evidence type="ECO:0000313" key="8">
    <source>
        <dbReference type="EMBL" id="TCO78818.1"/>
    </source>
</evidence>
<feature type="transmembrane region" description="Helical" evidence="6">
    <location>
        <begin position="74"/>
        <end position="92"/>
    </location>
</feature>
<evidence type="ECO:0000313" key="9">
    <source>
        <dbReference type="Proteomes" id="UP000294919"/>
    </source>
</evidence>
<feature type="transmembrane region" description="Helical" evidence="6">
    <location>
        <begin position="46"/>
        <end position="62"/>
    </location>
</feature>